<keyword evidence="2" id="KW-1185">Reference proteome</keyword>
<dbReference type="Proteomes" id="UP000600918">
    <property type="component" value="Unassembled WGS sequence"/>
</dbReference>
<organism evidence="1 2">
    <name type="scientific">Vespula pensylvanica</name>
    <name type="common">Western yellow jacket</name>
    <name type="synonym">Wasp</name>
    <dbReference type="NCBI Taxonomy" id="30213"/>
    <lineage>
        <taxon>Eukaryota</taxon>
        <taxon>Metazoa</taxon>
        <taxon>Ecdysozoa</taxon>
        <taxon>Arthropoda</taxon>
        <taxon>Hexapoda</taxon>
        <taxon>Insecta</taxon>
        <taxon>Pterygota</taxon>
        <taxon>Neoptera</taxon>
        <taxon>Endopterygota</taxon>
        <taxon>Hymenoptera</taxon>
        <taxon>Apocrita</taxon>
        <taxon>Aculeata</taxon>
        <taxon>Vespoidea</taxon>
        <taxon>Vespidae</taxon>
        <taxon>Vespinae</taxon>
        <taxon>Vespula</taxon>
    </lineage>
</organism>
<protein>
    <submittedName>
        <fullName evidence="1">Uncharacterized protein</fullName>
    </submittedName>
</protein>
<proteinExistence type="predicted"/>
<gene>
    <name evidence="1" type="ORF">H0235_011847</name>
</gene>
<evidence type="ECO:0000313" key="1">
    <source>
        <dbReference type="EMBL" id="KAF7417316.1"/>
    </source>
</evidence>
<accession>A0A834U5F0</accession>
<comment type="caution">
    <text evidence="1">The sequence shown here is derived from an EMBL/GenBank/DDBJ whole genome shotgun (WGS) entry which is preliminary data.</text>
</comment>
<evidence type="ECO:0000313" key="2">
    <source>
        <dbReference type="Proteomes" id="UP000600918"/>
    </source>
</evidence>
<sequence length="126" mass="14408">MQWRKHVRIKYGGRVGVGQGQQDRDQVQLQVRVVQLQRERGARLSYVCHQPQLSSTARRDCSAAAMLCCGRRKYSTQRHGSLWHASFLSDDDDDATLGNPIGMAPFENFCKDENLLRLPLPVQRKI</sequence>
<dbReference type="EMBL" id="JACSDY010000010">
    <property type="protein sequence ID" value="KAF7417316.1"/>
    <property type="molecule type" value="Genomic_DNA"/>
</dbReference>
<reference evidence="1" key="1">
    <citation type="journal article" date="2020" name="G3 (Bethesda)">
        <title>High-Quality Assemblies for Three Invasive Social Wasps from the &lt;i&gt;Vespula&lt;/i&gt; Genus.</title>
        <authorList>
            <person name="Harrop T.W.R."/>
            <person name="Guhlin J."/>
            <person name="McLaughlin G.M."/>
            <person name="Permina E."/>
            <person name="Stockwell P."/>
            <person name="Gilligan J."/>
            <person name="Le Lec M.F."/>
            <person name="Gruber M.A.M."/>
            <person name="Quinn O."/>
            <person name="Lovegrove M."/>
            <person name="Duncan E.J."/>
            <person name="Remnant E.J."/>
            <person name="Van Eeckhoven J."/>
            <person name="Graham B."/>
            <person name="Knapp R.A."/>
            <person name="Langford K.W."/>
            <person name="Kronenberg Z."/>
            <person name="Press M.O."/>
            <person name="Eacker S.M."/>
            <person name="Wilson-Rankin E.E."/>
            <person name="Purcell J."/>
            <person name="Lester P.J."/>
            <person name="Dearden P.K."/>
        </authorList>
    </citation>
    <scope>NUCLEOTIDE SEQUENCE</scope>
    <source>
        <strain evidence="1">Volc-1</strain>
    </source>
</reference>
<name>A0A834U5F0_VESPE</name>
<dbReference type="AlphaFoldDB" id="A0A834U5F0"/>